<evidence type="ECO:0000256" key="2">
    <source>
        <dbReference type="PIRSR" id="PIRSR601310-3"/>
    </source>
</evidence>
<proteinExistence type="predicted"/>
<dbReference type="RefSeq" id="WP_109429557.1">
    <property type="nucleotide sequence ID" value="NZ_MPDK01000002.1"/>
</dbReference>
<evidence type="ECO:0000256" key="1">
    <source>
        <dbReference type="PIRSR" id="PIRSR601310-1"/>
    </source>
</evidence>
<dbReference type="InterPro" id="IPR036265">
    <property type="entry name" value="HIT-like_sf"/>
</dbReference>
<dbReference type="OrthoDB" id="9784774at2"/>
<feature type="active site" description="Tele-AMP-histidine intermediate" evidence="1">
    <location>
        <position position="99"/>
    </location>
</feature>
<dbReference type="InterPro" id="IPR011146">
    <property type="entry name" value="HIT-like"/>
</dbReference>
<reference evidence="5 6" key="1">
    <citation type="submission" date="2016-11" db="EMBL/GenBank/DDBJ databases">
        <title>Comparative genomics of Acidibacillus ferroxidans species.</title>
        <authorList>
            <person name="Oliveira G."/>
            <person name="Nunes G."/>
            <person name="Oliveira R."/>
            <person name="Araujo F."/>
            <person name="Salim A."/>
            <person name="Scholte L."/>
            <person name="Morais D."/>
            <person name="Nancucheo I."/>
            <person name="Johnson D.B."/>
            <person name="Grail B."/>
            <person name="Bittencourt J."/>
            <person name="Valadares R."/>
        </authorList>
    </citation>
    <scope>NUCLEOTIDE SEQUENCE [LARGE SCALE GENOMIC DNA]</scope>
    <source>
        <strain evidence="5 6">Y002</strain>
    </source>
</reference>
<accession>A0A2U3DCE3</accession>
<evidence type="ECO:0000259" key="4">
    <source>
        <dbReference type="PROSITE" id="PS51084"/>
    </source>
</evidence>
<organism evidence="5 6">
    <name type="scientific">Sulfoacidibacillus thermotolerans</name>
    <name type="common">Acidibacillus sulfuroxidans</name>
    <dbReference type="NCBI Taxonomy" id="1765684"/>
    <lineage>
        <taxon>Bacteria</taxon>
        <taxon>Bacillati</taxon>
        <taxon>Bacillota</taxon>
        <taxon>Bacilli</taxon>
        <taxon>Bacillales</taxon>
        <taxon>Alicyclobacillaceae</taxon>
        <taxon>Sulfoacidibacillus</taxon>
    </lineage>
</organism>
<name>A0A2U3DCE3_SULT2</name>
<protein>
    <submittedName>
        <fullName evidence="5">Histidine triad nucleotide-binding protein</fullName>
    </submittedName>
</protein>
<dbReference type="InterPro" id="IPR001310">
    <property type="entry name" value="Histidine_triad_HIT"/>
</dbReference>
<evidence type="ECO:0000313" key="5">
    <source>
        <dbReference type="EMBL" id="PWI58957.1"/>
    </source>
</evidence>
<evidence type="ECO:0000313" key="6">
    <source>
        <dbReference type="Proteomes" id="UP000245380"/>
    </source>
</evidence>
<dbReference type="PRINTS" id="PR00332">
    <property type="entry name" value="HISTRIAD"/>
</dbReference>
<dbReference type="Pfam" id="PF01230">
    <property type="entry name" value="HIT"/>
    <property type="match status" value="1"/>
</dbReference>
<dbReference type="SUPFAM" id="SSF54197">
    <property type="entry name" value="HIT-like"/>
    <property type="match status" value="1"/>
</dbReference>
<dbReference type="GO" id="GO:0003824">
    <property type="term" value="F:catalytic activity"/>
    <property type="evidence" value="ECO:0007669"/>
    <property type="project" value="InterPro"/>
</dbReference>
<dbReference type="InterPro" id="IPR019808">
    <property type="entry name" value="Histidine_triad_CS"/>
</dbReference>
<keyword evidence="6" id="KW-1185">Reference proteome</keyword>
<dbReference type="EMBL" id="MPDK01000002">
    <property type="protein sequence ID" value="PWI58957.1"/>
    <property type="molecule type" value="Genomic_DNA"/>
</dbReference>
<gene>
    <name evidence="5" type="ORF">BM613_02480</name>
</gene>
<feature type="short sequence motif" description="Histidine triad motif" evidence="2 3">
    <location>
        <begin position="97"/>
        <end position="101"/>
    </location>
</feature>
<feature type="domain" description="HIT" evidence="4">
    <location>
        <begin position="4"/>
        <end position="112"/>
    </location>
</feature>
<dbReference type="PROSITE" id="PS51084">
    <property type="entry name" value="HIT_2"/>
    <property type="match status" value="1"/>
</dbReference>
<evidence type="ECO:0000256" key="3">
    <source>
        <dbReference type="PROSITE-ProRule" id="PRU00464"/>
    </source>
</evidence>
<dbReference type="PANTHER" id="PTHR23089">
    <property type="entry name" value="HISTIDINE TRIAD HIT PROTEIN"/>
    <property type="match status" value="1"/>
</dbReference>
<comment type="caution">
    <text evidence="5">The sequence shown here is derived from an EMBL/GenBank/DDBJ whole genome shotgun (WGS) entry which is preliminary data.</text>
</comment>
<dbReference type="PROSITE" id="PS00892">
    <property type="entry name" value="HIT_1"/>
    <property type="match status" value="1"/>
</dbReference>
<dbReference type="AlphaFoldDB" id="A0A2U3DCE3"/>
<sequence>MDCVFCRIIQGELPAKKIYESERVIAFEDIQKAAPVHVLIVPKQHIESILQLPDDDTQLLAELQKAIREVAALTGVAESGFRLVSNKGKAAGQTVFHLHFHILGGRDLELTLA</sequence>
<dbReference type="CDD" id="cd01276">
    <property type="entry name" value="PKCI_related"/>
    <property type="match status" value="1"/>
</dbReference>
<dbReference type="Gene3D" id="3.30.428.10">
    <property type="entry name" value="HIT-like"/>
    <property type="match status" value="1"/>
</dbReference>
<dbReference type="Proteomes" id="UP000245380">
    <property type="component" value="Unassembled WGS sequence"/>
</dbReference>